<evidence type="ECO:0000256" key="2">
    <source>
        <dbReference type="ARBA" id="ARBA00022980"/>
    </source>
</evidence>
<evidence type="ECO:0000256" key="4">
    <source>
        <dbReference type="ARBA" id="ARBA00023274"/>
    </source>
</evidence>
<dbReference type="Proteomes" id="UP000324222">
    <property type="component" value="Unassembled WGS sequence"/>
</dbReference>
<dbReference type="GO" id="GO:0003735">
    <property type="term" value="F:structural constituent of ribosome"/>
    <property type="evidence" value="ECO:0007669"/>
    <property type="project" value="InterPro"/>
</dbReference>
<dbReference type="InterPro" id="IPR010793">
    <property type="entry name" value="Ribosomal_mL37/mL65"/>
</dbReference>
<keyword evidence="4" id="KW-0687">Ribonucleoprotein</keyword>
<protein>
    <submittedName>
        <fullName evidence="5">Uncharacterized protein</fullName>
    </submittedName>
</protein>
<dbReference type="GO" id="GO:1990904">
    <property type="term" value="C:ribonucleoprotein complex"/>
    <property type="evidence" value="ECO:0007669"/>
    <property type="project" value="UniProtKB-KW"/>
</dbReference>
<evidence type="ECO:0000313" key="5">
    <source>
        <dbReference type="EMBL" id="MPC91464.1"/>
    </source>
</evidence>
<comment type="subcellular location">
    <subcellularLocation>
        <location evidence="1">Mitochondrion</location>
    </subcellularLocation>
</comment>
<keyword evidence="2" id="KW-0689">Ribosomal protein</keyword>
<gene>
    <name evidence="5" type="ORF">E2C01_086502</name>
</gene>
<dbReference type="GO" id="GO:0005739">
    <property type="term" value="C:mitochondrion"/>
    <property type="evidence" value="ECO:0007669"/>
    <property type="project" value="UniProtKB-SubCell"/>
</dbReference>
<proteinExistence type="predicted"/>
<accession>A0A5B7JGI2</accession>
<comment type="caution">
    <text evidence="5">The sequence shown here is derived from an EMBL/GenBank/DDBJ whole genome shotgun (WGS) entry which is preliminary data.</text>
</comment>
<evidence type="ECO:0000256" key="3">
    <source>
        <dbReference type="ARBA" id="ARBA00023128"/>
    </source>
</evidence>
<dbReference type="AlphaFoldDB" id="A0A5B7JGI2"/>
<organism evidence="5 6">
    <name type="scientific">Portunus trituberculatus</name>
    <name type="common">Swimming crab</name>
    <name type="synonym">Neptunus trituberculatus</name>
    <dbReference type="NCBI Taxonomy" id="210409"/>
    <lineage>
        <taxon>Eukaryota</taxon>
        <taxon>Metazoa</taxon>
        <taxon>Ecdysozoa</taxon>
        <taxon>Arthropoda</taxon>
        <taxon>Crustacea</taxon>
        <taxon>Multicrustacea</taxon>
        <taxon>Malacostraca</taxon>
        <taxon>Eumalacostraca</taxon>
        <taxon>Eucarida</taxon>
        <taxon>Decapoda</taxon>
        <taxon>Pleocyemata</taxon>
        <taxon>Brachyura</taxon>
        <taxon>Eubrachyura</taxon>
        <taxon>Portunoidea</taxon>
        <taxon>Portunidae</taxon>
        <taxon>Portuninae</taxon>
        <taxon>Portunus</taxon>
    </lineage>
</organism>
<dbReference type="OrthoDB" id="6041973at2759"/>
<name>A0A5B7JGI2_PORTR</name>
<evidence type="ECO:0000313" key="6">
    <source>
        <dbReference type="Proteomes" id="UP000324222"/>
    </source>
</evidence>
<dbReference type="Pfam" id="PF07147">
    <property type="entry name" value="PDCD9"/>
    <property type="match status" value="1"/>
</dbReference>
<sequence length="87" mass="10222">MLSAAILRRPARIYLYQPFLSSLYHDAALSEYTDTPQYPEILDVSWEAIRRRKKEAWHQKVTRLPSVEQKMMELNMPKYVVVVVVVG</sequence>
<keyword evidence="3" id="KW-0496">Mitochondrion</keyword>
<evidence type="ECO:0000256" key="1">
    <source>
        <dbReference type="ARBA" id="ARBA00004173"/>
    </source>
</evidence>
<keyword evidence="6" id="KW-1185">Reference proteome</keyword>
<dbReference type="EMBL" id="VSRR010087859">
    <property type="protein sequence ID" value="MPC91464.1"/>
    <property type="molecule type" value="Genomic_DNA"/>
</dbReference>
<dbReference type="GO" id="GO:0006412">
    <property type="term" value="P:translation"/>
    <property type="evidence" value="ECO:0007669"/>
    <property type="project" value="InterPro"/>
</dbReference>
<dbReference type="GO" id="GO:0005840">
    <property type="term" value="C:ribosome"/>
    <property type="evidence" value="ECO:0007669"/>
    <property type="project" value="UniProtKB-KW"/>
</dbReference>
<reference evidence="5 6" key="1">
    <citation type="submission" date="2019-05" db="EMBL/GenBank/DDBJ databases">
        <title>Another draft genome of Portunus trituberculatus and its Hox gene families provides insights of decapod evolution.</title>
        <authorList>
            <person name="Jeong J.-H."/>
            <person name="Song I."/>
            <person name="Kim S."/>
            <person name="Choi T."/>
            <person name="Kim D."/>
            <person name="Ryu S."/>
            <person name="Kim W."/>
        </authorList>
    </citation>
    <scope>NUCLEOTIDE SEQUENCE [LARGE SCALE GENOMIC DNA]</scope>
    <source>
        <tissue evidence="5">Muscle</tissue>
    </source>
</reference>